<reference evidence="1 2" key="1">
    <citation type="submission" date="2014-07" db="EMBL/GenBank/DDBJ databases">
        <authorList>
            <person name="McCorrison J."/>
            <person name="Sanka R."/>
            <person name="Torralba M."/>
            <person name="Gillis M."/>
            <person name="Haft D.H."/>
            <person name="Methe B."/>
            <person name="Sutton G."/>
            <person name="Nelson K.E."/>
        </authorList>
    </citation>
    <scope>NUCLEOTIDE SEQUENCE [LARGE SCALE GENOMIC DNA]</scope>
    <source>
        <strain evidence="1 2">DNF00882</strain>
    </source>
</reference>
<organism evidence="1 2">
    <name type="scientific">Prevotella disiens DNF00882</name>
    <dbReference type="NCBI Taxonomy" id="1401075"/>
    <lineage>
        <taxon>Bacteria</taxon>
        <taxon>Pseudomonadati</taxon>
        <taxon>Bacteroidota</taxon>
        <taxon>Bacteroidia</taxon>
        <taxon>Bacteroidales</taxon>
        <taxon>Prevotellaceae</taxon>
        <taxon>Prevotella</taxon>
    </lineage>
</organism>
<gene>
    <name evidence="1" type="ORF">HMPREF0654_05250</name>
</gene>
<dbReference type="Pfam" id="PF01063">
    <property type="entry name" value="Aminotran_4"/>
    <property type="match status" value="1"/>
</dbReference>
<dbReference type="SUPFAM" id="SSF56752">
    <property type="entry name" value="D-aminoacid aminotransferase-like PLP-dependent enzymes"/>
    <property type="match status" value="1"/>
</dbReference>
<evidence type="ECO:0000313" key="2">
    <source>
        <dbReference type="Proteomes" id="UP000029538"/>
    </source>
</evidence>
<comment type="caution">
    <text evidence="1">The sequence shown here is derived from an EMBL/GenBank/DDBJ whole genome shotgun (WGS) entry which is preliminary data.</text>
</comment>
<dbReference type="RefSeq" id="WP_036883093.1">
    <property type="nucleotide sequence ID" value="NZ_JRNR01000044.1"/>
</dbReference>
<sequence>MPKFIETICVLNGEIQNFDRHLARIRATQEKHFGRSMLIPTDPIRALAATSVGRAKLRFTYDAMVIYDIEITPYNIRHVEKLRLVHDNAILYQEKSEDRSALQRLHEGTSADEEIIIVKQGYLTDTSYTNIALYDGTQWVTPTTPLLAGTRRAALIAQGKLTERPIRETDLPQYEKISLINAMMDLGEMVIPMQQVK</sequence>
<dbReference type="Proteomes" id="UP000029538">
    <property type="component" value="Unassembled WGS sequence"/>
</dbReference>
<dbReference type="Gene3D" id="3.20.10.10">
    <property type="entry name" value="D-amino Acid Aminotransferase, subunit A, domain 2"/>
    <property type="match status" value="1"/>
</dbReference>
<dbReference type="InterPro" id="IPR036038">
    <property type="entry name" value="Aminotransferase-like"/>
</dbReference>
<accession>A0A096AQQ9</accession>
<dbReference type="Gene3D" id="3.30.470.10">
    <property type="match status" value="1"/>
</dbReference>
<name>A0A096AQQ9_9BACT</name>
<evidence type="ECO:0000313" key="1">
    <source>
        <dbReference type="EMBL" id="KGF49418.1"/>
    </source>
</evidence>
<dbReference type="GO" id="GO:0003824">
    <property type="term" value="F:catalytic activity"/>
    <property type="evidence" value="ECO:0007669"/>
    <property type="project" value="InterPro"/>
</dbReference>
<dbReference type="EMBL" id="JRNR01000044">
    <property type="protein sequence ID" value="KGF49418.1"/>
    <property type="molecule type" value="Genomic_DNA"/>
</dbReference>
<dbReference type="AlphaFoldDB" id="A0A096AQQ9"/>
<proteinExistence type="predicted"/>
<dbReference type="InterPro" id="IPR001544">
    <property type="entry name" value="Aminotrans_IV"/>
</dbReference>
<protein>
    <submittedName>
        <fullName evidence="1">Chorismate-binding protein</fullName>
    </submittedName>
</protein>
<dbReference type="InterPro" id="IPR043132">
    <property type="entry name" value="BCAT-like_C"/>
</dbReference>
<dbReference type="InterPro" id="IPR043131">
    <property type="entry name" value="BCAT-like_N"/>
</dbReference>